<gene>
    <name evidence="6 7" type="primary">LOC108744597</name>
</gene>
<dbReference type="PANTHER" id="PTHR10972:SF141">
    <property type="entry name" value="OXYSTEROL-BINDING PROTEIN"/>
    <property type="match status" value="1"/>
</dbReference>
<dbReference type="AlphaFoldDB" id="A0A1W4XU13"/>
<dbReference type="Pfam" id="PF00169">
    <property type="entry name" value="PH"/>
    <property type="match status" value="1"/>
</dbReference>
<evidence type="ECO:0000313" key="5">
    <source>
        <dbReference type="Proteomes" id="UP000192223"/>
    </source>
</evidence>
<reference evidence="6 7" key="1">
    <citation type="submission" date="2025-04" db="UniProtKB">
        <authorList>
            <consortium name="RefSeq"/>
        </authorList>
    </citation>
    <scope>IDENTIFICATION</scope>
    <source>
        <tissue evidence="6 7">Entire body</tissue>
    </source>
</reference>
<dbReference type="Proteomes" id="UP000192223">
    <property type="component" value="Unplaced"/>
</dbReference>
<dbReference type="GO" id="GO:0005829">
    <property type="term" value="C:cytosol"/>
    <property type="evidence" value="ECO:0007669"/>
    <property type="project" value="TreeGrafter"/>
</dbReference>
<evidence type="ECO:0000313" key="7">
    <source>
        <dbReference type="RefSeq" id="XP_025836139.1"/>
    </source>
</evidence>
<dbReference type="OrthoDB" id="48057at2759"/>
<dbReference type="SUPFAM" id="SSF50729">
    <property type="entry name" value="PH domain-like"/>
    <property type="match status" value="1"/>
</dbReference>
<name>A0A1W4XU13_AGRPL</name>
<evidence type="ECO:0000259" key="4">
    <source>
        <dbReference type="PROSITE" id="PS50003"/>
    </source>
</evidence>
<protein>
    <submittedName>
        <fullName evidence="6 7">Oxysterol-binding protein-related protein 11</fullName>
    </submittedName>
</protein>
<evidence type="ECO:0000256" key="1">
    <source>
        <dbReference type="ARBA" id="ARBA00022448"/>
    </source>
</evidence>
<keyword evidence="1" id="KW-0813">Transport</keyword>
<proteinExistence type="predicted"/>
<dbReference type="RefSeq" id="XP_018335963.1">
    <property type="nucleotide sequence ID" value="XM_018480461.2"/>
</dbReference>
<keyword evidence="5" id="KW-1185">Reference proteome</keyword>
<dbReference type="InterPro" id="IPR011993">
    <property type="entry name" value="PH-like_dom_sf"/>
</dbReference>
<sequence length="219" mass="24649">MESHVIPRQFSGQLYKYTNVMKGWQYRYFVVDANAGLLHYYLCEGEKPEGNVPRGSVHLAGAVICPSDEDSKTFTVNCMSGDMLKLRASDARSRQEWVNGLRAIAESHTKAISASSPSLPPREHLAVLDAMGSVREQLQQTEQADAALCRAIESSGPQSFTDPTLLLLKATSAASLHCLFQCFNILQRSEHQQIRTGVKKMGHFLFKTRRHKKIRRIDW</sequence>
<dbReference type="InterPro" id="IPR001849">
    <property type="entry name" value="PH_domain"/>
</dbReference>
<keyword evidence="3" id="KW-0446">Lipid-binding</keyword>
<dbReference type="GO" id="GO:0006869">
    <property type="term" value="P:lipid transport"/>
    <property type="evidence" value="ECO:0007669"/>
    <property type="project" value="UniProtKB-KW"/>
</dbReference>
<dbReference type="SMART" id="SM00233">
    <property type="entry name" value="PH"/>
    <property type="match status" value="1"/>
</dbReference>
<dbReference type="KEGG" id="apln:108744597"/>
<organism evidence="5 6">
    <name type="scientific">Agrilus planipennis</name>
    <name type="common">Emerald ash borer</name>
    <name type="synonym">Agrilus marcopoli</name>
    <dbReference type="NCBI Taxonomy" id="224129"/>
    <lineage>
        <taxon>Eukaryota</taxon>
        <taxon>Metazoa</taxon>
        <taxon>Ecdysozoa</taxon>
        <taxon>Arthropoda</taxon>
        <taxon>Hexapoda</taxon>
        <taxon>Insecta</taxon>
        <taxon>Pterygota</taxon>
        <taxon>Neoptera</taxon>
        <taxon>Endopterygota</taxon>
        <taxon>Coleoptera</taxon>
        <taxon>Polyphaga</taxon>
        <taxon>Elateriformia</taxon>
        <taxon>Buprestoidea</taxon>
        <taxon>Buprestidae</taxon>
        <taxon>Agrilinae</taxon>
        <taxon>Agrilus</taxon>
    </lineage>
</organism>
<dbReference type="PROSITE" id="PS50003">
    <property type="entry name" value="PH_DOMAIN"/>
    <property type="match status" value="1"/>
</dbReference>
<dbReference type="GeneID" id="108744597"/>
<feature type="domain" description="PH" evidence="4">
    <location>
        <begin position="7"/>
        <end position="106"/>
    </location>
</feature>
<keyword evidence="2" id="KW-0445">Lipid transport</keyword>
<dbReference type="RefSeq" id="XP_025836139.1">
    <property type="nucleotide sequence ID" value="XM_025980354.1"/>
</dbReference>
<accession>A0A1W4XU13</accession>
<dbReference type="CDD" id="cd13291">
    <property type="entry name" value="PH_ORP10_ORP11"/>
    <property type="match status" value="1"/>
</dbReference>
<evidence type="ECO:0000313" key="6">
    <source>
        <dbReference type="RefSeq" id="XP_018335963.1"/>
    </source>
</evidence>
<dbReference type="GO" id="GO:0032934">
    <property type="term" value="F:sterol binding"/>
    <property type="evidence" value="ECO:0007669"/>
    <property type="project" value="TreeGrafter"/>
</dbReference>
<dbReference type="STRING" id="224129.A0A1W4XU13"/>
<evidence type="ECO:0000256" key="2">
    <source>
        <dbReference type="ARBA" id="ARBA00023055"/>
    </source>
</evidence>
<dbReference type="Gene3D" id="2.30.29.30">
    <property type="entry name" value="Pleckstrin-homology domain (PH domain)/Phosphotyrosine-binding domain (PTB)"/>
    <property type="match status" value="1"/>
</dbReference>
<evidence type="ECO:0000256" key="3">
    <source>
        <dbReference type="ARBA" id="ARBA00023121"/>
    </source>
</evidence>
<dbReference type="PANTHER" id="PTHR10972">
    <property type="entry name" value="OXYSTEROL-BINDING PROTEIN-RELATED"/>
    <property type="match status" value="1"/>
</dbReference>
<dbReference type="InterPro" id="IPR000648">
    <property type="entry name" value="Oxysterol-bd"/>
</dbReference>
<dbReference type="GO" id="GO:0016020">
    <property type="term" value="C:membrane"/>
    <property type="evidence" value="ECO:0007669"/>
    <property type="project" value="TreeGrafter"/>
</dbReference>